<proteinExistence type="predicted"/>
<dbReference type="Proteomes" id="UP000237000">
    <property type="component" value="Unassembled WGS sequence"/>
</dbReference>
<evidence type="ECO:0000313" key="3">
    <source>
        <dbReference type="Proteomes" id="UP000237000"/>
    </source>
</evidence>
<dbReference type="InParanoid" id="A0A2P5G0L6"/>
<protein>
    <submittedName>
        <fullName evidence="2">Uncharacterized protein</fullName>
    </submittedName>
</protein>
<evidence type="ECO:0000313" key="2">
    <source>
        <dbReference type="EMBL" id="POO03559.1"/>
    </source>
</evidence>
<keyword evidence="3" id="KW-1185">Reference proteome</keyword>
<feature type="transmembrane region" description="Helical" evidence="1">
    <location>
        <begin position="12"/>
        <end position="30"/>
    </location>
</feature>
<organism evidence="2 3">
    <name type="scientific">Trema orientale</name>
    <name type="common">Charcoal tree</name>
    <name type="synonym">Celtis orientalis</name>
    <dbReference type="NCBI Taxonomy" id="63057"/>
    <lineage>
        <taxon>Eukaryota</taxon>
        <taxon>Viridiplantae</taxon>
        <taxon>Streptophyta</taxon>
        <taxon>Embryophyta</taxon>
        <taxon>Tracheophyta</taxon>
        <taxon>Spermatophyta</taxon>
        <taxon>Magnoliopsida</taxon>
        <taxon>eudicotyledons</taxon>
        <taxon>Gunneridae</taxon>
        <taxon>Pentapetalae</taxon>
        <taxon>rosids</taxon>
        <taxon>fabids</taxon>
        <taxon>Rosales</taxon>
        <taxon>Cannabaceae</taxon>
        <taxon>Trema</taxon>
    </lineage>
</organism>
<evidence type="ECO:0000256" key="1">
    <source>
        <dbReference type="SAM" id="Phobius"/>
    </source>
</evidence>
<accession>A0A2P5G0L6</accession>
<sequence length="129" mass="14617">MISGTQKDLLVHQVLLCGATLSIYFFRYLAGGFSKSVQMWVMDVNNNSDIGGCRYTWRKYARTEPLEGLIRSPLTFWNSDEFLISTEDRGIVSYNLRTQKTRNVYKCKGIISSGPYVKSLVSIKGGEDD</sequence>
<keyword evidence="1" id="KW-1133">Transmembrane helix</keyword>
<comment type="caution">
    <text evidence="2">The sequence shown here is derived from an EMBL/GenBank/DDBJ whole genome shotgun (WGS) entry which is preliminary data.</text>
</comment>
<gene>
    <name evidence="2" type="ORF">TorRG33x02_007640</name>
</gene>
<dbReference type="EMBL" id="JXTC01000002">
    <property type="protein sequence ID" value="POO03559.1"/>
    <property type="molecule type" value="Genomic_DNA"/>
</dbReference>
<keyword evidence="1" id="KW-0472">Membrane</keyword>
<keyword evidence="1" id="KW-0812">Transmembrane</keyword>
<dbReference type="AlphaFoldDB" id="A0A2P5G0L6"/>
<name>A0A2P5G0L6_TREOI</name>
<reference evidence="3" key="1">
    <citation type="submission" date="2016-06" db="EMBL/GenBank/DDBJ databases">
        <title>Parallel loss of symbiosis genes in relatives of nitrogen-fixing non-legume Parasponia.</title>
        <authorList>
            <person name="Van Velzen R."/>
            <person name="Holmer R."/>
            <person name="Bu F."/>
            <person name="Rutten L."/>
            <person name="Van Zeijl A."/>
            <person name="Liu W."/>
            <person name="Santuari L."/>
            <person name="Cao Q."/>
            <person name="Sharma T."/>
            <person name="Shen D."/>
            <person name="Roswanjaya Y."/>
            <person name="Wardhani T."/>
            <person name="Kalhor M.S."/>
            <person name="Jansen J."/>
            <person name="Van den Hoogen J."/>
            <person name="Gungor B."/>
            <person name="Hartog M."/>
            <person name="Hontelez J."/>
            <person name="Verver J."/>
            <person name="Yang W.-C."/>
            <person name="Schijlen E."/>
            <person name="Repin R."/>
            <person name="Schilthuizen M."/>
            <person name="Schranz E."/>
            <person name="Heidstra R."/>
            <person name="Miyata K."/>
            <person name="Fedorova E."/>
            <person name="Kohlen W."/>
            <person name="Bisseling T."/>
            <person name="Smit S."/>
            <person name="Geurts R."/>
        </authorList>
    </citation>
    <scope>NUCLEOTIDE SEQUENCE [LARGE SCALE GENOMIC DNA]</scope>
    <source>
        <strain evidence="3">cv. RG33-2</strain>
    </source>
</reference>